<dbReference type="Gene3D" id="3.60.21.10">
    <property type="match status" value="1"/>
</dbReference>
<evidence type="ECO:0000259" key="1">
    <source>
        <dbReference type="Pfam" id="PF12850"/>
    </source>
</evidence>
<dbReference type="EMBL" id="MG649966">
    <property type="protein sequence ID" value="AUG85154.1"/>
    <property type="molecule type" value="Genomic_DNA"/>
</dbReference>
<sequence length="187" mass="21748">MRLQFGAKLNPDVNYFITSDLHFFHTNIMKFCPKTRPWAERDEMNEALIAHWNSIVGEDDVVFHIGDFSFAGMDKTQGILDRLNGTIIFVMGNHDKTIRNQLKSHNKFEYLEVTYNKIKICMFHYAMRVWNQQHRGAVHFYGHSHGSLPGTGRSMDVGFDAHGKILPLDWAVKQMLKIENTETEDHH</sequence>
<dbReference type="InterPro" id="IPR024654">
    <property type="entry name" value="Calcineurin-like_PHP_lpxH"/>
</dbReference>
<organism evidence="2 3">
    <name type="scientific">Vibrio phage Ceto</name>
    <dbReference type="NCBI Taxonomy" id="2570300"/>
    <lineage>
        <taxon>Viruses</taxon>
        <taxon>Duplodnaviria</taxon>
        <taxon>Heunggongvirae</taxon>
        <taxon>Uroviricota</taxon>
        <taxon>Caudoviricetes</taxon>
        <taxon>Demerecviridae</taxon>
        <taxon>Ermolyevavirinae</taxon>
        <taxon>Cetovirus</taxon>
        <taxon>Cetovirus ceto</taxon>
    </lineage>
</organism>
<dbReference type="Pfam" id="PF12850">
    <property type="entry name" value="Metallophos_2"/>
    <property type="match status" value="1"/>
</dbReference>
<name>A0A2H5BGP7_9CAUD</name>
<feature type="domain" description="Calcineurin-like phosphoesterase" evidence="1">
    <location>
        <begin position="17"/>
        <end position="146"/>
    </location>
</feature>
<dbReference type="SUPFAM" id="SSF56300">
    <property type="entry name" value="Metallo-dependent phosphatases"/>
    <property type="match status" value="1"/>
</dbReference>
<dbReference type="Proteomes" id="UP000240819">
    <property type="component" value="Segment"/>
</dbReference>
<evidence type="ECO:0000313" key="2">
    <source>
        <dbReference type="EMBL" id="AUG85154.1"/>
    </source>
</evidence>
<proteinExistence type="predicted"/>
<protein>
    <recommendedName>
        <fullName evidence="1">Calcineurin-like phosphoesterase domain-containing protein</fullName>
    </recommendedName>
</protein>
<gene>
    <name evidence="2" type="ORF">CETO_172</name>
</gene>
<evidence type="ECO:0000313" key="3">
    <source>
        <dbReference type="Proteomes" id="UP000240819"/>
    </source>
</evidence>
<dbReference type="InterPro" id="IPR029052">
    <property type="entry name" value="Metallo-depent_PP-like"/>
</dbReference>
<reference evidence="2 3" key="1">
    <citation type="submission" date="2017-12" db="EMBL/GenBank/DDBJ databases">
        <authorList>
            <person name="Lestochi C.V."/>
            <person name="Miller K.C."/>
            <person name="Miller J.S."/>
            <person name="Stanton M.L."/>
            <person name="Broussard G.W."/>
        </authorList>
    </citation>
    <scope>NUCLEOTIDE SEQUENCE [LARGE SCALE GENOMIC DNA]</scope>
</reference>
<keyword evidence="3" id="KW-1185">Reference proteome</keyword>
<accession>A0A2H5BGP7</accession>